<dbReference type="InterPro" id="IPR011008">
    <property type="entry name" value="Dimeric_a/b-barrel"/>
</dbReference>
<organism evidence="1">
    <name type="scientific">marine metagenome</name>
    <dbReference type="NCBI Taxonomy" id="408172"/>
    <lineage>
        <taxon>unclassified sequences</taxon>
        <taxon>metagenomes</taxon>
        <taxon>ecological metagenomes</taxon>
    </lineage>
</organism>
<dbReference type="SUPFAM" id="SSF54909">
    <property type="entry name" value="Dimeric alpha+beta barrel"/>
    <property type="match status" value="1"/>
</dbReference>
<protein>
    <recommendedName>
        <fullName evidence="2">DUF4286 domain-containing protein</fullName>
    </recommendedName>
</protein>
<evidence type="ECO:0000313" key="1">
    <source>
        <dbReference type="EMBL" id="SVC37360.1"/>
    </source>
</evidence>
<evidence type="ECO:0008006" key="2">
    <source>
        <dbReference type="Google" id="ProtNLM"/>
    </source>
</evidence>
<proteinExistence type="predicted"/>
<sequence>MMTAYLIVRAVVPETEREKFEAWYQDVHLPEALEAFNAVSAWRGWSQDDAGVHLAFYEFDTLADALAIAESDAMQIMRADFDRNWQDRVPRTREIVEVGQSLPG</sequence>
<gene>
    <name evidence="1" type="ORF">METZ01_LOCUS290214</name>
</gene>
<dbReference type="EMBL" id="UINC01087741">
    <property type="protein sequence ID" value="SVC37360.1"/>
    <property type="molecule type" value="Genomic_DNA"/>
</dbReference>
<name>A0A382LL82_9ZZZZ</name>
<accession>A0A382LL82</accession>
<dbReference type="AlphaFoldDB" id="A0A382LL82"/>
<reference evidence="1" key="1">
    <citation type="submission" date="2018-05" db="EMBL/GenBank/DDBJ databases">
        <authorList>
            <person name="Lanie J.A."/>
            <person name="Ng W.-L."/>
            <person name="Kazmierczak K.M."/>
            <person name="Andrzejewski T.M."/>
            <person name="Davidsen T.M."/>
            <person name="Wayne K.J."/>
            <person name="Tettelin H."/>
            <person name="Glass J.I."/>
            <person name="Rusch D."/>
            <person name="Podicherti R."/>
            <person name="Tsui H.-C.T."/>
            <person name="Winkler M.E."/>
        </authorList>
    </citation>
    <scope>NUCLEOTIDE SEQUENCE</scope>
</reference>